<reference evidence="2" key="1">
    <citation type="submission" date="2020-07" db="EMBL/GenBank/DDBJ databases">
        <authorList>
            <person name="Nieuwenhuis M."/>
            <person name="Van De Peppel L.J.J."/>
        </authorList>
    </citation>
    <scope>NUCLEOTIDE SEQUENCE</scope>
    <source>
        <strain evidence="2">AP01</strain>
        <tissue evidence="2">Mycelium</tissue>
    </source>
</reference>
<dbReference type="OrthoDB" id="69177at2759"/>
<evidence type="ECO:0000256" key="1">
    <source>
        <dbReference type="SAM" id="MobiDB-lite"/>
    </source>
</evidence>
<dbReference type="Proteomes" id="UP000775547">
    <property type="component" value="Unassembled WGS sequence"/>
</dbReference>
<comment type="caution">
    <text evidence="2">The sequence shown here is derived from an EMBL/GenBank/DDBJ whole genome shotgun (WGS) entry which is preliminary data.</text>
</comment>
<reference evidence="2" key="2">
    <citation type="submission" date="2021-10" db="EMBL/GenBank/DDBJ databases">
        <title>Phylogenomics reveals ancestral predisposition of the termite-cultivated fungus Termitomyces towards a domesticated lifestyle.</title>
        <authorList>
            <person name="Auxier B."/>
            <person name="Grum-Grzhimaylo A."/>
            <person name="Cardenas M.E."/>
            <person name="Lodge J.D."/>
            <person name="Laessoe T."/>
            <person name="Pedersen O."/>
            <person name="Smith M.E."/>
            <person name="Kuyper T.W."/>
            <person name="Franco-Molano E.A."/>
            <person name="Baroni T.J."/>
            <person name="Aanen D.K."/>
        </authorList>
    </citation>
    <scope>NUCLEOTIDE SEQUENCE</scope>
    <source>
        <strain evidence="2">AP01</strain>
        <tissue evidence="2">Mycelium</tissue>
    </source>
</reference>
<proteinExistence type="predicted"/>
<evidence type="ECO:0000313" key="3">
    <source>
        <dbReference type="Proteomes" id="UP000775547"/>
    </source>
</evidence>
<protein>
    <submittedName>
        <fullName evidence="2">Uncharacterized protein</fullName>
    </submittedName>
</protein>
<gene>
    <name evidence="2" type="ORF">DXG03_004622</name>
</gene>
<feature type="region of interest" description="Disordered" evidence="1">
    <location>
        <begin position="107"/>
        <end position="151"/>
    </location>
</feature>
<organism evidence="2 3">
    <name type="scientific">Asterophora parasitica</name>
    <dbReference type="NCBI Taxonomy" id="117018"/>
    <lineage>
        <taxon>Eukaryota</taxon>
        <taxon>Fungi</taxon>
        <taxon>Dikarya</taxon>
        <taxon>Basidiomycota</taxon>
        <taxon>Agaricomycotina</taxon>
        <taxon>Agaricomycetes</taxon>
        <taxon>Agaricomycetidae</taxon>
        <taxon>Agaricales</taxon>
        <taxon>Tricholomatineae</taxon>
        <taxon>Lyophyllaceae</taxon>
        <taxon>Asterophora</taxon>
    </lineage>
</organism>
<name>A0A9P7KEL5_9AGAR</name>
<accession>A0A9P7KEL5</accession>
<keyword evidence="3" id="KW-1185">Reference proteome</keyword>
<dbReference type="EMBL" id="JABCKV010000028">
    <property type="protein sequence ID" value="KAG5646020.1"/>
    <property type="molecule type" value="Genomic_DNA"/>
</dbReference>
<sequence length="151" mass="16200">MDTSIPQVSVTPIDFAQTPLAGSYSAFYAKVIDGLFTPADCARLLSLASTGGGWQPAGLSTRNGAQTVHADFRNSDRVLVIDDAHATWIYEKLGPYVEEIHEIAPEGRWGSLTGRPGKKQGPTWSLSGSPSLGDKAGYREHEPTSQHSMKG</sequence>
<dbReference type="AlphaFoldDB" id="A0A9P7KEL5"/>
<evidence type="ECO:0000313" key="2">
    <source>
        <dbReference type="EMBL" id="KAG5646020.1"/>
    </source>
</evidence>